<dbReference type="Pfam" id="PF06293">
    <property type="entry name" value="Kdo"/>
    <property type="match status" value="1"/>
</dbReference>
<dbReference type="InterPro" id="IPR025111">
    <property type="entry name" value="DUF4032"/>
</dbReference>
<name>A0ABV3SWE2_9ACTN</name>
<organism evidence="2 3">
    <name type="scientific">Nocardioides eburneus</name>
    <dbReference type="NCBI Taxonomy" id="3231482"/>
    <lineage>
        <taxon>Bacteria</taxon>
        <taxon>Bacillati</taxon>
        <taxon>Actinomycetota</taxon>
        <taxon>Actinomycetes</taxon>
        <taxon>Propionibacteriales</taxon>
        <taxon>Nocardioidaceae</taxon>
        <taxon>Nocardioides</taxon>
    </lineage>
</organism>
<gene>
    <name evidence="2" type="ORF">AB3X52_04485</name>
</gene>
<dbReference type="Pfam" id="PF13224">
    <property type="entry name" value="DUF4032"/>
    <property type="match status" value="1"/>
</dbReference>
<keyword evidence="3" id="KW-1185">Reference proteome</keyword>
<feature type="domain" description="DUF4032" evidence="1">
    <location>
        <begin position="229"/>
        <end position="389"/>
    </location>
</feature>
<sequence length="404" mass="45861">MALRIVASRPDPGIVSLPWTTPLGEWGDEVVVPLAQGISRHVVRIVRLGERIYAVKETQEPIAFREYRTLRDLQRLGLPTVVPHAVVTGRVDAAGEELPAALMTVHLPFSLPYRALFQHGLTSDRLPTLVDALVVLLVRLHLADFYWGDVSLSNVLFRRDAGGFAAYLVDAETGELRETLADRMREWDLEVACENVYGELLDLQATGAVPADETPDAIVERLRRRYADLWTELTTTQEFSTDQMWALEQRIERLNELGFDVEELDIVTDYDRDTIQVCPRVVEAGHHRRELRGLTGLDVEDEQARRILNDIAAYTVSRDLGGLPREVVAQRWLAEIYEPILAMIPLQARGKLEPAQMFHEILEHRWFMSERRGSYIKLLDAARDYFASVIHERPEEALTAPGEA</sequence>
<protein>
    <submittedName>
        <fullName evidence="2">DUF4032 domain-containing protein</fullName>
    </submittedName>
</protein>
<dbReference type="InterPro" id="IPR011009">
    <property type="entry name" value="Kinase-like_dom_sf"/>
</dbReference>
<evidence type="ECO:0000313" key="3">
    <source>
        <dbReference type="Proteomes" id="UP001556631"/>
    </source>
</evidence>
<dbReference type="EMBL" id="JBFPJR010000005">
    <property type="protein sequence ID" value="MEX0426870.1"/>
    <property type="molecule type" value="Genomic_DNA"/>
</dbReference>
<comment type="caution">
    <text evidence="2">The sequence shown here is derived from an EMBL/GenBank/DDBJ whole genome shotgun (WGS) entry which is preliminary data.</text>
</comment>
<reference evidence="2 3" key="1">
    <citation type="submission" date="2024-07" db="EMBL/GenBank/DDBJ databases">
        <authorList>
            <person name="Lee S."/>
            <person name="Kang M."/>
        </authorList>
    </citation>
    <scope>NUCLEOTIDE SEQUENCE [LARGE SCALE GENOMIC DNA]</scope>
    <source>
        <strain evidence="2 3">DS6</strain>
    </source>
</reference>
<dbReference type="Proteomes" id="UP001556631">
    <property type="component" value="Unassembled WGS sequence"/>
</dbReference>
<accession>A0ABV3SWE2</accession>
<evidence type="ECO:0000313" key="2">
    <source>
        <dbReference type="EMBL" id="MEX0426870.1"/>
    </source>
</evidence>
<dbReference type="RefSeq" id="WP_367991700.1">
    <property type="nucleotide sequence ID" value="NZ_JBFPJR010000005.1"/>
</dbReference>
<dbReference type="SUPFAM" id="SSF56112">
    <property type="entry name" value="Protein kinase-like (PK-like)"/>
    <property type="match status" value="1"/>
</dbReference>
<evidence type="ECO:0000259" key="1">
    <source>
        <dbReference type="Pfam" id="PF13224"/>
    </source>
</evidence>
<proteinExistence type="predicted"/>